<dbReference type="Gene3D" id="1.50.10.10">
    <property type="match status" value="1"/>
</dbReference>
<dbReference type="InterPro" id="IPR033432">
    <property type="entry name" value="GH94_catalytic"/>
</dbReference>
<dbReference type="InterPro" id="IPR048771">
    <property type="entry name" value="SOGP_2nd"/>
</dbReference>
<feature type="domain" description="SOGP N-terminal" evidence="6">
    <location>
        <begin position="23"/>
        <end position="243"/>
    </location>
</feature>
<dbReference type="RefSeq" id="WP_091632409.1">
    <property type="nucleotide sequence ID" value="NZ_FNYW01000002.1"/>
</dbReference>
<gene>
    <name evidence="7" type="ORF">SAMN04488113_102134</name>
</gene>
<dbReference type="InterPro" id="IPR053831">
    <property type="entry name" value="SOGP_N"/>
</dbReference>
<dbReference type="PANTHER" id="PTHR37469">
    <property type="entry name" value="CELLOBIONIC ACID PHOSPHORYLASE-RELATED"/>
    <property type="match status" value="1"/>
</dbReference>
<dbReference type="Pfam" id="PF21958">
    <property type="entry name" value="SOGP_N"/>
    <property type="match status" value="1"/>
</dbReference>
<dbReference type="SUPFAM" id="SSF48208">
    <property type="entry name" value="Six-hairpin glycosidases"/>
    <property type="match status" value="1"/>
</dbReference>
<dbReference type="Pfam" id="PF21270">
    <property type="entry name" value="SOGP_4th"/>
    <property type="match status" value="1"/>
</dbReference>
<dbReference type="Proteomes" id="UP000198564">
    <property type="component" value="Unassembled WGS sequence"/>
</dbReference>
<dbReference type="AlphaFoldDB" id="A0A1H6RPP1"/>
<dbReference type="EMBL" id="FNYW01000002">
    <property type="protein sequence ID" value="SEI53575.1"/>
    <property type="molecule type" value="Genomic_DNA"/>
</dbReference>
<dbReference type="STRING" id="1130080.SAMN04488113_102134"/>
<dbReference type="GO" id="GO:0005975">
    <property type="term" value="P:carbohydrate metabolic process"/>
    <property type="evidence" value="ECO:0007669"/>
    <property type="project" value="InterPro"/>
</dbReference>
<name>A0A1H6RPP1_9LACT</name>
<evidence type="ECO:0000313" key="7">
    <source>
        <dbReference type="EMBL" id="SEI53575.1"/>
    </source>
</evidence>
<proteinExistence type="predicted"/>
<evidence type="ECO:0000259" key="3">
    <source>
        <dbReference type="Pfam" id="PF17167"/>
    </source>
</evidence>
<feature type="domain" description="Glycoside phosphorylase super sandwich" evidence="4">
    <location>
        <begin position="305"/>
        <end position="553"/>
    </location>
</feature>
<dbReference type="InterPro" id="IPR048773">
    <property type="entry name" value="SOGP_C"/>
</dbReference>
<dbReference type="Gene3D" id="2.60.420.10">
    <property type="entry name" value="Maltose phosphorylase, domain 3"/>
    <property type="match status" value="1"/>
</dbReference>
<dbReference type="OrthoDB" id="9769991at2"/>
<dbReference type="InterPro" id="IPR012341">
    <property type="entry name" value="6hp_glycosidase-like_sf"/>
</dbReference>
<protein>
    <submittedName>
        <fullName evidence="7">Putative lysine transport system substrate-binding protein</fullName>
    </submittedName>
</protein>
<accession>A0A1H6RPP1</accession>
<evidence type="ECO:0000259" key="6">
    <source>
        <dbReference type="Pfam" id="PF21958"/>
    </source>
</evidence>
<dbReference type="Pfam" id="PF17167">
    <property type="entry name" value="Glyco_hydro_94"/>
    <property type="match status" value="1"/>
</dbReference>
<sequence length="1114" mass="128234">MIEVNTETKYTHSLKNNDIEFIFLKTGDIKKAHANGVMLNQVLGNTIDGSMNNLYLRLHEKGSISYTPLLGIQSPSTFAVGDQRMKWQGTFKGIDYTVTFQIGESNAWFWTVDVEGDDKVIDIVYGWDLGLHYQGALQSNEGYVAQYVGHSVFNEENGYVVCSRQNQSADKFQYMQQGGLTDVVGYSTDGFQFYGKEYKETNEIEQLKKETLANKVYQYEFDYTALQSDKIALNGSHRFVFYGLYRDNHPEGIKEHEYKEEIKKSFESLTKETDTKQLPKVSLNDSLGEPLSVESMTIEELNEYYPNRIQEEKADDEMLSFFTEDYSHVALKEKEVGLERQHGHIIYSKNELTVDEPIMATTSWMAGVFNSQIVLGNSSMNKFLTNTRNHLNVLKTQGQRIYVKIDDQYHLLTMPSVFEMGFNYAKWIYKTTEDTFVVTNITHSRSDSLKLTIETASGKSYAYKVTNQIALHEQEYTVPYCYKQDGNMITFKPGENSVSRSTYPELTYYMSIEGPKVTCSDGSSLTNKNDEATSSLFVVDIPETNTFSLIIQGTITGEEYTEEAFDFKHEKEAFQNYYASLTNQLSLDHPSEKVKSEVEKMNIVLWWYTHDMFVHYLSPHGLEQYGGAAWGTRDVAQGPAEYFLAMRRYDVVRKIIIKLYSHQFIEDGNWPQWFMFDNYEHIHSDESHGDIIVWPMKLLGDYLTATGDYSILNEKAPYLSLETHRSTDEEDTLLDHLNKELSYIKANFLDGTALSSYGDGDWDDTLQPNNQKLKKHMVSSWTVALTYQALNNLAEGIQKSDSEFNKELKDLAEKIKRDYDKYIMSDKVIPGFLYMEKEQIDFMIHPKDTKTGITYRLLPMIRSMISELFDEEQVETHLDIIKNELTFNDGIRLMNRPATYKGGVSTNFKRAEQAANFGREIGLLYIHAHIRYIEAMAKLGKGDETWKNLLKINPVNIRDHVENAQRRQSNAYFSSSDAAFDDRYEAQNNYDKLRRGEVEVKGGWRVYSSGPGIYLNQMIGNVLGIRETEKQLIIDPVLPEELDGLKVSMTLYGKPVTFTYNAETDKKDSTITINNKKVAAEQSENKYRAEGIIIEKQKFQDMLDENENNILIKY</sequence>
<keyword evidence="1" id="KW-0328">Glycosyltransferase</keyword>
<feature type="domain" description="Glycoside phosphorylase C-terminal" evidence="5">
    <location>
        <begin position="1024"/>
        <end position="1107"/>
    </location>
</feature>
<evidence type="ECO:0000313" key="8">
    <source>
        <dbReference type="Proteomes" id="UP000198564"/>
    </source>
</evidence>
<dbReference type="PANTHER" id="PTHR37469:SF2">
    <property type="entry name" value="CELLOBIONIC ACID PHOSPHORYLASE"/>
    <property type="match status" value="1"/>
</dbReference>
<feature type="domain" description="Glycosyl hydrolase 94 catalytic" evidence="3">
    <location>
        <begin position="593"/>
        <end position="964"/>
    </location>
</feature>
<keyword evidence="2" id="KW-0808">Transferase</keyword>
<evidence type="ECO:0000256" key="1">
    <source>
        <dbReference type="ARBA" id="ARBA00022676"/>
    </source>
</evidence>
<dbReference type="InterPro" id="IPR008928">
    <property type="entry name" value="6-hairpin_glycosidase_sf"/>
</dbReference>
<evidence type="ECO:0000256" key="2">
    <source>
        <dbReference type="ARBA" id="ARBA00022679"/>
    </source>
</evidence>
<dbReference type="GO" id="GO:0016757">
    <property type="term" value="F:glycosyltransferase activity"/>
    <property type="evidence" value="ECO:0007669"/>
    <property type="project" value="UniProtKB-KW"/>
</dbReference>
<evidence type="ECO:0000259" key="4">
    <source>
        <dbReference type="Pfam" id="PF21250"/>
    </source>
</evidence>
<keyword evidence="8" id="KW-1185">Reference proteome</keyword>
<dbReference type="InterPro" id="IPR052047">
    <property type="entry name" value="GH94_Enzymes"/>
</dbReference>
<dbReference type="Pfam" id="PF21250">
    <property type="entry name" value="SOGP_2nd"/>
    <property type="match status" value="1"/>
</dbReference>
<evidence type="ECO:0000259" key="5">
    <source>
        <dbReference type="Pfam" id="PF21270"/>
    </source>
</evidence>
<organism evidence="7 8">
    <name type="scientific">Alkalibacterium gilvum</name>
    <dbReference type="NCBI Taxonomy" id="1130080"/>
    <lineage>
        <taxon>Bacteria</taxon>
        <taxon>Bacillati</taxon>
        <taxon>Bacillota</taxon>
        <taxon>Bacilli</taxon>
        <taxon>Lactobacillales</taxon>
        <taxon>Carnobacteriaceae</taxon>
        <taxon>Alkalibacterium</taxon>
    </lineage>
</organism>
<reference evidence="8" key="1">
    <citation type="submission" date="2016-10" db="EMBL/GenBank/DDBJ databases">
        <authorList>
            <person name="Varghese N."/>
            <person name="Submissions S."/>
        </authorList>
    </citation>
    <scope>NUCLEOTIDE SEQUENCE [LARGE SCALE GENOMIC DNA]</scope>
    <source>
        <strain evidence="8">DSM 25751</strain>
    </source>
</reference>